<feature type="region of interest" description="Disordered" evidence="6">
    <location>
        <begin position="125"/>
        <end position="161"/>
    </location>
</feature>
<evidence type="ECO:0000313" key="10">
    <source>
        <dbReference type="Proteomes" id="UP001194580"/>
    </source>
</evidence>
<dbReference type="GO" id="GO:0006368">
    <property type="term" value="P:transcription elongation by RNA polymerase II"/>
    <property type="evidence" value="ECO:0007669"/>
    <property type="project" value="InterPro"/>
</dbReference>
<dbReference type="InterPro" id="IPR031336">
    <property type="entry name" value="CDC73_C"/>
</dbReference>
<comment type="similarity">
    <text evidence="2">Belongs to the CDC73 family.</text>
</comment>
<gene>
    <name evidence="9" type="primary">CDC73</name>
    <name evidence="9" type="ORF">BGZ95_011209</name>
</gene>
<dbReference type="Gene3D" id="3.40.50.11990">
    <property type="entry name" value="RNA polymerase II accessory factor, Cdc73 C-terminal domain"/>
    <property type="match status" value="1"/>
</dbReference>
<dbReference type="InterPro" id="IPR032041">
    <property type="entry name" value="Cdc73_N"/>
</dbReference>
<dbReference type="EMBL" id="JAAAIL010000082">
    <property type="protein sequence ID" value="KAG0280134.1"/>
    <property type="molecule type" value="Genomic_DNA"/>
</dbReference>
<feature type="region of interest" description="Disordered" evidence="6">
    <location>
        <begin position="192"/>
        <end position="249"/>
    </location>
</feature>
<evidence type="ECO:0000313" key="9">
    <source>
        <dbReference type="EMBL" id="KAG0280134.1"/>
    </source>
</evidence>
<feature type="compositionally biased region" description="Polar residues" evidence="6">
    <location>
        <begin position="240"/>
        <end position="249"/>
    </location>
</feature>
<accession>A0AAD4DK00</accession>
<evidence type="ECO:0000256" key="4">
    <source>
        <dbReference type="ARBA" id="ARBA00023163"/>
    </source>
</evidence>
<keyword evidence="10" id="KW-1185">Reference proteome</keyword>
<keyword evidence="3" id="KW-0805">Transcription regulation</keyword>
<dbReference type="InterPro" id="IPR038103">
    <property type="entry name" value="CDC73_C_sf"/>
</dbReference>
<sequence length="414" mass="46068">MSKNDPLSLLREFTIAKREPTLVDASGATVQELTDATSVVFDDGTKQFKFARATPTNYRRGASDEFYTLETLLFLLQRSTQSVAEYSLEGAQKMIPTVSILDKRLVLDYLQGATAHSANIVYQTESHKRTGDDVVDSNQDAGAKKPKTTTHSAPGNDSEVLSLINTKERLAKTTASVLRGSKSFANIQKNGSEILMGKGKDDKGLKKPDPRQPGAAPAAASSTAARPGASSSTAARPSANPSQSRPKTTNKVPIIIVPAAVTSMITMYNVKQLLEGQEFVDSADIRNKGESKPNRLQITRRMKPNETQKVKYEVIDNTDILRPEDWDRVVCVFTTGAEWQFKKFKWQKPVELFAQVKGFYAKWADEQPKETIKTWNVEILSLNRHRRHADRAVVTEFWDKLQGWCLANKPFLTC</sequence>
<evidence type="ECO:0000256" key="2">
    <source>
        <dbReference type="ARBA" id="ARBA00010427"/>
    </source>
</evidence>
<evidence type="ECO:0000256" key="5">
    <source>
        <dbReference type="ARBA" id="ARBA00023242"/>
    </source>
</evidence>
<reference evidence="9" key="1">
    <citation type="journal article" date="2020" name="Fungal Divers.">
        <title>Resolving the Mortierellaceae phylogeny through synthesis of multi-gene phylogenetics and phylogenomics.</title>
        <authorList>
            <person name="Vandepol N."/>
            <person name="Liber J."/>
            <person name="Desiro A."/>
            <person name="Na H."/>
            <person name="Kennedy M."/>
            <person name="Barry K."/>
            <person name="Grigoriev I.V."/>
            <person name="Miller A.N."/>
            <person name="O'Donnell K."/>
            <person name="Stajich J.E."/>
            <person name="Bonito G."/>
        </authorList>
    </citation>
    <scope>NUCLEOTIDE SEQUENCE</scope>
    <source>
        <strain evidence="9">NRRL 28262</strain>
    </source>
</reference>
<dbReference type="Pfam" id="PF05179">
    <property type="entry name" value="CDC73_C"/>
    <property type="match status" value="1"/>
</dbReference>
<organism evidence="9 10">
    <name type="scientific">Linnemannia exigua</name>
    <dbReference type="NCBI Taxonomy" id="604196"/>
    <lineage>
        <taxon>Eukaryota</taxon>
        <taxon>Fungi</taxon>
        <taxon>Fungi incertae sedis</taxon>
        <taxon>Mucoromycota</taxon>
        <taxon>Mortierellomycotina</taxon>
        <taxon>Mortierellomycetes</taxon>
        <taxon>Mortierellales</taxon>
        <taxon>Mortierellaceae</taxon>
        <taxon>Linnemannia</taxon>
    </lineage>
</organism>
<dbReference type="Pfam" id="PF16050">
    <property type="entry name" value="CDC73_N"/>
    <property type="match status" value="1"/>
</dbReference>
<feature type="domain" description="Paf1 complex subunit Cdc73 N-terminal" evidence="8">
    <location>
        <begin position="5"/>
        <end position="120"/>
    </location>
</feature>
<dbReference type="FunFam" id="3.40.50.11990:FF:000002">
    <property type="entry name" value="protein CDC73 homolog"/>
    <property type="match status" value="1"/>
</dbReference>
<feature type="compositionally biased region" description="Basic and acidic residues" evidence="6">
    <location>
        <begin position="198"/>
        <end position="210"/>
    </location>
</feature>
<evidence type="ECO:0000259" key="8">
    <source>
        <dbReference type="Pfam" id="PF16050"/>
    </source>
</evidence>
<keyword evidence="4" id="KW-0804">Transcription</keyword>
<dbReference type="Proteomes" id="UP001194580">
    <property type="component" value="Unassembled WGS sequence"/>
</dbReference>
<evidence type="ECO:0000259" key="7">
    <source>
        <dbReference type="Pfam" id="PF05179"/>
    </source>
</evidence>
<proteinExistence type="inferred from homology"/>
<dbReference type="GO" id="GO:0016593">
    <property type="term" value="C:Cdc73/Paf1 complex"/>
    <property type="evidence" value="ECO:0007669"/>
    <property type="project" value="InterPro"/>
</dbReference>
<dbReference type="InterPro" id="IPR007852">
    <property type="entry name" value="Cdc73/Parafibromin"/>
</dbReference>
<feature type="compositionally biased region" description="Low complexity" evidence="6">
    <location>
        <begin position="213"/>
        <end position="239"/>
    </location>
</feature>
<protein>
    <submittedName>
        <fullName evidence="9">Accessory factor associated with RNA polymerase II</fullName>
    </submittedName>
</protein>
<keyword evidence="5" id="KW-0539">Nucleus</keyword>
<dbReference type="GO" id="GO:0000993">
    <property type="term" value="F:RNA polymerase II complex binding"/>
    <property type="evidence" value="ECO:0007669"/>
    <property type="project" value="TreeGrafter"/>
</dbReference>
<dbReference type="GO" id="GO:0032968">
    <property type="term" value="P:positive regulation of transcription elongation by RNA polymerase II"/>
    <property type="evidence" value="ECO:0007669"/>
    <property type="project" value="TreeGrafter"/>
</dbReference>
<dbReference type="PANTHER" id="PTHR12466">
    <property type="entry name" value="CDC73 DOMAIN PROTEIN"/>
    <property type="match status" value="1"/>
</dbReference>
<comment type="caution">
    <text evidence="9">The sequence shown here is derived from an EMBL/GenBank/DDBJ whole genome shotgun (WGS) entry which is preliminary data.</text>
</comment>
<feature type="domain" description="Cell division control protein 73 C-terminal" evidence="7">
    <location>
        <begin position="250"/>
        <end position="403"/>
    </location>
</feature>
<evidence type="ECO:0000256" key="1">
    <source>
        <dbReference type="ARBA" id="ARBA00004123"/>
    </source>
</evidence>
<dbReference type="AlphaFoldDB" id="A0AAD4DK00"/>
<name>A0AAD4DK00_9FUNG</name>
<comment type="subcellular location">
    <subcellularLocation>
        <location evidence="1">Nucleus</location>
    </subcellularLocation>
</comment>
<evidence type="ECO:0000256" key="6">
    <source>
        <dbReference type="SAM" id="MobiDB-lite"/>
    </source>
</evidence>
<evidence type="ECO:0000256" key="3">
    <source>
        <dbReference type="ARBA" id="ARBA00023015"/>
    </source>
</evidence>
<dbReference type="PANTHER" id="PTHR12466:SF8">
    <property type="entry name" value="PARAFIBROMIN"/>
    <property type="match status" value="1"/>
</dbReference>